<organism evidence="3 4">
    <name type="scientific">Limnovirga soli</name>
    <dbReference type="NCBI Taxonomy" id="2656915"/>
    <lineage>
        <taxon>Bacteria</taxon>
        <taxon>Pseudomonadati</taxon>
        <taxon>Bacteroidota</taxon>
        <taxon>Chitinophagia</taxon>
        <taxon>Chitinophagales</taxon>
        <taxon>Chitinophagaceae</taxon>
        <taxon>Limnovirga</taxon>
    </lineage>
</organism>
<dbReference type="NCBIfam" id="TIGR04183">
    <property type="entry name" value="Por_Secre_tail"/>
    <property type="match status" value="1"/>
</dbReference>
<keyword evidence="4" id="KW-1185">Reference proteome</keyword>
<accession>A0A8J8JYK6</accession>
<reference evidence="3" key="1">
    <citation type="submission" date="2019-10" db="EMBL/GenBank/DDBJ databases">
        <title>Draft genome sequence of Panacibacter sp. KCS-6.</title>
        <authorList>
            <person name="Yim K.J."/>
        </authorList>
    </citation>
    <scope>NUCLEOTIDE SEQUENCE</scope>
    <source>
        <strain evidence="3">KCS-6</strain>
    </source>
</reference>
<feature type="signal peptide" evidence="1">
    <location>
        <begin position="1"/>
        <end position="22"/>
    </location>
</feature>
<dbReference type="EMBL" id="WHPF01000015">
    <property type="protein sequence ID" value="NNV57396.1"/>
    <property type="molecule type" value="Genomic_DNA"/>
</dbReference>
<evidence type="ECO:0000256" key="1">
    <source>
        <dbReference type="SAM" id="SignalP"/>
    </source>
</evidence>
<dbReference type="Pfam" id="PF18962">
    <property type="entry name" value="Por_Secre_tail"/>
    <property type="match status" value="1"/>
</dbReference>
<dbReference type="InterPro" id="IPR026444">
    <property type="entry name" value="Secre_tail"/>
</dbReference>
<sequence>MKRFVSLLSITAAICFGPNTMAQTIYSNTSASLFYNPATVNTTTGTPIIYLDDVNIPTALMGTTDSLDVTGITFAFGKYGRQIPLWVNFYYSQVNASATNLNRLCTYPPKPIDSLNAYGRGVFGNLFKTYGDSVHTLFRVKTVKDVLVRGYNTFFAGMSFSIASDSLIGGYTHGPLYTIGGTAQSSNTALTWYYDGTKGGKVNKVNGQPGAFYLVVWGKPTGSAMQPVPVMVSNQTQSIAANANAVKWSVYPNPVNSNSQLQLQLPAATKVQVEIYAANGNLVSRINKGILPAGNNQIALNMGNAASGVYLIKMMVGNTLYTKAIYK</sequence>
<dbReference type="AlphaFoldDB" id="A0A8J8JYK6"/>
<comment type="caution">
    <text evidence="3">The sequence shown here is derived from an EMBL/GenBank/DDBJ whole genome shotgun (WGS) entry which is preliminary data.</text>
</comment>
<proteinExistence type="predicted"/>
<feature type="chain" id="PRO_5035231038" evidence="1">
    <location>
        <begin position="23"/>
        <end position="327"/>
    </location>
</feature>
<evidence type="ECO:0000313" key="3">
    <source>
        <dbReference type="EMBL" id="NNV57396.1"/>
    </source>
</evidence>
<feature type="domain" description="Secretion system C-terminal sorting" evidence="2">
    <location>
        <begin position="250"/>
        <end position="323"/>
    </location>
</feature>
<protein>
    <submittedName>
        <fullName evidence="3">T9SS type A sorting domain-containing protein</fullName>
    </submittedName>
</protein>
<dbReference type="Proteomes" id="UP000598971">
    <property type="component" value="Unassembled WGS sequence"/>
</dbReference>
<dbReference type="RefSeq" id="WP_171609345.1">
    <property type="nucleotide sequence ID" value="NZ_WHPF01000015.1"/>
</dbReference>
<evidence type="ECO:0000313" key="4">
    <source>
        <dbReference type="Proteomes" id="UP000598971"/>
    </source>
</evidence>
<name>A0A8J8JYK6_9BACT</name>
<dbReference type="Gene3D" id="2.60.40.4070">
    <property type="match status" value="1"/>
</dbReference>
<keyword evidence="1" id="KW-0732">Signal</keyword>
<evidence type="ECO:0000259" key="2">
    <source>
        <dbReference type="Pfam" id="PF18962"/>
    </source>
</evidence>
<gene>
    <name evidence="3" type="ORF">GD597_18130</name>
</gene>